<proteinExistence type="predicted"/>
<comment type="caution">
    <text evidence="2">The sequence shown here is derived from an EMBL/GenBank/DDBJ whole genome shotgun (WGS) entry which is preliminary data.</text>
</comment>
<dbReference type="EMBL" id="JANPWB010000014">
    <property type="protein sequence ID" value="KAJ1102168.1"/>
    <property type="molecule type" value="Genomic_DNA"/>
</dbReference>
<protein>
    <submittedName>
        <fullName evidence="2">Uncharacterized protein</fullName>
    </submittedName>
</protein>
<gene>
    <name evidence="2" type="ORF">NDU88_007222</name>
</gene>
<organism evidence="2 3">
    <name type="scientific">Pleurodeles waltl</name>
    <name type="common">Iberian ribbed newt</name>
    <dbReference type="NCBI Taxonomy" id="8319"/>
    <lineage>
        <taxon>Eukaryota</taxon>
        <taxon>Metazoa</taxon>
        <taxon>Chordata</taxon>
        <taxon>Craniata</taxon>
        <taxon>Vertebrata</taxon>
        <taxon>Euteleostomi</taxon>
        <taxon>Amphibia</taxon>
        <taxon>Batrachia</taxon>
        <taxon>Caudata</taxon>
        <taxon>Salamandroidea</taxon>
        <taxon>Salamandridae</taxon>
        <taxon>Pleurodelinae</taxon>
        <taxon>Pleurodeles</taxon>
    </lineage>
</organism>
<accession>A0AAV7MJL6</accession>
<feature type="compositionally biased region" description="Basic and acidic residues" evidence="1">
    <location>
        <begin position="20"/>
        <end position="29"/>
    </location>
</feature>
<reference evidence="2" key="1">
    <citation type="journal article" date="2022" name="bioRxiv">
        <title>Sequencing and chromosome-scale assembly of the giantPleurodeles waltlgenome.</title>
        <authorList>
            <person name="Brown T."/>
            <person name="Elewa A."/>
            <person name="Iarovenko S."/>
            <person name="Subramanian E."/>
            <person name="Araus A.J."/>
            <person name="Petzold A."/>
            <person name="Susuki M."/>
            <person name="Suzuki K.-i.T."/>
            <person name="Hayashi T."/>
            <person name="Toyoda A."/>
            <person name="Oliveira C."/>
            <person name="Osipova E."/>
            <person name="Leigh N.D."/>
            <person name="Simon A."/>
            <person name="Yun M.H."/>
        </authorList>
    </citation>
    <scope>NUCLEOTIDE SEQUENCE</scope>
    <source>
        <strain evidence="2">20211129_DDA</strain>
        <tissue evidence="2">Liver</tissue>
    </source>
</reference>
<evidence type="ECO:0000256" key="1">
    <source>
        <dbReference type="SAM" id="MobiDB-lite"/>
    </source>
</evidence>
<feature type="compositionally biased region" description="Polar residues" evidence="1">
    <location>
        <begin position="81"/>
        <end position="95"/>
    </location>
</feature>
<feature type="region of interest" description="Disordered" evidence="1">
    <location>
        <begin position="1"/>
        <end position="31"/>
    </location>
</feature>
<name>A0AAV7MJL6_PLEWA</name>
<dbReference type="Proteomes" id="UP001066276">
    <property type="component" value="Chromosome 10"/>
</dbReference>
<dbReference type="AlphaFoldDB" id="A0AAV7MJL6"/>
<sequence length="103" mass="11775">MFRNTQGTVRQKCRTGTSRKKADPAREGTEPVQHFTAVTCTRRARVECQHLAEVGSSQKEVGAMRQRLALLTRTRWWKRSPGTTTCHSKAGTLSQRQDRRFSE</sequence>
<feature type="region of interest" description="Disordered" evidence="1">
    <location>
        <begin position="81"/>
        <end position="103"/>
    </location>
</feature>
<keyword evidence="3" id="KW-1185">Reference proteome</keyword>
<evidence type="ECO:0000313" key="2">
    <source>
        <dbReference type="EMBL" id="KAJ1102168.1"/>
    </source>
</evidence>
<evidence type="ECO:0000313" key="3">
    <source>
        <dbReference type="Proteomes" id="UP001066276"/>
    </source>
</evidence>